<accession>A0A0M3KBR1</accession>
<dbReference type="EMBL" id="UYRR01034603">
    <property type="protein sequence ID" value="VDK61518.1"/>
    <property type="molecule type" value="Genomic_DNA"/>
</dbReference>
<dbReference type="AlphaFoldDB" id="A0A0M3KBR1"/>
<evidence type="ECO:0000313" key="2">
    <source>
        <dbReference type="EMBL" id="VDK61518.1"/>
    </source>
</evidence>
<reference evidence="2 3" key="2">
    <citation type="submission" date="2018-11" db="EMBL/GenBank/DDBJ databases">
        <authorList>
            <consortium name="Pathogen Informatics"/>
        </authorList>
    </citation>
    <scope>NUCLEOTIDE SEQUENCE [LARGE SCALE GENOMIC DNA]</scope>
</reference>
<dbReference type="WBParaSite" id="ASIM_0001840801-mRNA-1">
    <property type="protein sequence ID" value="ASIM_0001840801-mRNA-1"/>
    <property type="gene ID" value="ASIM_0001840801"/>
</dbReference>
<feature type="compositionally biased region" description="Low complexity" evidence="1">
    <location>
        <begin position="38"/>
        <end position="47"/>
    </location>
</feature>
<keyword evidence="3" id="KW-1185">Reference proteome</keyword>
<evidence type="ECO:0000313" key="4">
    <source>
        <dbReference type="WBParaSite" id="ASIM_0001840801-mRNA-1"/>
    </source>
</evidence>
<evidence type="ECO:0000313" key="3">
    <source>
        <dbReference type="Proteomes" id="UP000267096"/>
    </source>
</evidence>
<organism evidence="4">
    <name type="scientific">Anisakis simplex</name>
    <name type="common">Herring worm</name>
    <dbReference type="NCBI Taxonomy" id="6269"/>
    <lineage>
        <taxon>Eukaryota</taxon>
        <taxon>Metazoa</taxon>
        <taxon>Ecdysozoa</taxon>
        <taxon>Nematoda</taxon>
        <taxon>Chromadorea</taxon>
        <taxon>Rhabditida</taxon>
        <taxon>Spirurina</taxon>
        <taxon>Ascaridomorpha</taxon>
        <taxon>Ascaridoidea</taxon>
        <taxon>Anisakidae</taxon>
        <taxon>Anisakis</taxon>
        <taxon>Anisakis simplex complex</taxon>
    </lineage>
</organism>
<feature type="region of interest" description="Disordered" evidence="1">
    <location>
        <begin position="37"/>
        <end position="56"/>
    </location>
</feature>
<name>A0A0M3KBR1_ANISI</name>
<proteinExistence type="predicted"/>
<sequence length="104" mass="11894">MYLKTSNCRLELCEHNSRSKSGSLREFITDYDNIIGGQSQAQTQKPPQQRKEKFERNVESAYRSEQALEVARTRFGGSSDPVYWSRSVVPHSSNSTLMVISFTE</sequence>
<protein>
    <submittedName>
        <fullName evidence="4">CACTA en-spm transposon protein</fullName>
    </submittedName>
</protein>
<dbReference type="OrthoDB" id="5875644at2759"/>
<reference evidence="4" key="1">
    <citation type="submission" date="2017-02" db="UniProtKB">
        <authorList>
            <consortium name="WormBaseParasite"/>
        </authorList>
    </citation>
    <scope>IDENTIFICATION</scope>
</reference>
<gene>
    <name evidence="2" type="ORF">ASIM_LOCUS17808</name>
</gene>
<evidence type="ECO:0000256" key="1">
    <source>
        <dbReference type="SAM" id="MobiDB-lite"/>
    </source>
</evidence>
<dbReference type="Proteomes" id="UP000267096">
    <property type="component" value="Unassembled WGS sequence"/>
</dbReference>